<dbReference type="InterPro" id="IPR002151">
    <property type="entry name" value="Kinesin_light"/>
</dbReference>
<evidence type="ECO:0000256" key="7">
    <source>
        <dbReference type="ARBA" id="ARBA00023054"/>
    </source>
</evidence>
<dbReference type="PANTHER" id="PTHR45783:SF3">
    <property type="entry name" value="KINESIN LIGHT CHAIN"/>
    <property type="match status" value="1"/>
</dbReference>
<feature type="repeat" description="TPR" evidence="10">
    <location>
        <begin position="550"/>
        <end position="583"/>
    </location>
</feature>
<keyword evidence="3" id="KW-0963">Cytoplasm</keyword>
<evidence type="ECO:0000313" key="12">
    <source>
        <dbReference type="EMBL" id="AKV67699.1"/>
    </source>
</evidence>
<dbReference type="AlphaFoldDB" id="A0A0K1S0M9"/>
<dbReference type="GO" id="GO:0019894">
    <property type="term" value="F:kinesin binding"/>
    <property type="evidence" value="ECO:0007669"/>
    <property type="project" value="TreeGrafter"/>
</dbReference>
<dbReference type="Pfam" id="PF13424">
    <property type="entry name" value="TPR_12"/>
    <property type="match status" value="4"/>
</dbReference>
<evidence type="ECO:0000256" key="8">
    <source>
        <dbReference type="ARBA" id="ARBA00023175"/>
    </source>
</evidence>
<evidence type="ECO:0000256" key="6">
    <source>
        <dbReference type="ARBA" id="ARBA00022803"/>
    </source>
</evidence>
<evidence type="ECO:0000256" key="9">
    <source>
        <dbReference type="ARBA" id="ARBA00023212"/>
    </source>
</evidence>
<dbReference type="InterPro" id="IPR027417">
    <property type="entry name" value="P-loop_NTPase"/>
</dbReference>
<evidence type="ECO:0000259" key="11">
    <source>
        <dbReference type="Pfam" id="PF00931"/>
    </source>
</evidence>
<dbReference type="PRINTS" id="PR00381">
    <property type="entry name" value="KINESINLIGHT"/>
</dbReference>
<comment type="similarity">
    <text evidence="2">Belongs to the kinesin light chain family.</text>
</comment>
<keyword evidence="13" id="KW-1185">Reference proteome</keyword>
<evidence type="ECO:0000256" key="2">
    <source>
        <dbReference type="ARBA" id="ARBA00009622"/>
    </source>
</evidence>
<dbReference type="RefSeq" id="WP_052276507.1">
    <property type="nucleotide sequence ID" value="NZ_CP011339.1"/>
</dbReference>
<dbReference type="InterPro" id="IPR019734">
    <property type="entry name" value="TPR_rpt"/>
</dbReference>
<dbReference type="Gene3D" id="1.25.40.10">
    <property type="entry name" value="Tetratricopeptide repeat domain"/>
    <property type="match status" value="2"/>
</dbReference>
<organism evidence="12 13">
    <name type="scientific">Microcystis panniformis FACHB-1757</name>
    <dbReference type="NCBI Taxonomy" id="1638788"/>
    <lineage>
        <taxon>Bacteria</taxon>
        <taxon>Bacillati</taxon>
        <taxon>Cyanobacteriota</taxon>
        <taxon>Cyanophyceae</taxon>
        <taxon>Oscillatoriophycideae</taxon>
        <taxon>Chroococcales</taxon>
        <taxon>Microcystaceae</taxon>
        <taxon>Microcystis</taxon>
    </lineage>
</organism>
<dbReference type="SUPFAM" id="SSF48452">
    <property type="entry name" value="TPR-like"/>
    <property type="match status" value="3"/>
</dbReference>
<proteinExistence type="inferred from homology"/>
<sequence>MNNPFKQTGIKASTFGDNAQISIEQKIILPSVPKQVKENPHNLPNSGVEKFVGRDEVLSQLATQLQEANRVAISTLTGMSGVGKSELALWYSWQEWHKKTYLGGILWLNVAESDPGLSILTFAQIHLGLILPTEGELVERIRFCWHNWFKNEQDQALIIFDDVRRYKQIKDYLPPQGEKRFKVIITTRNEQIARNFNPIDLEVLSPDAAVELLAVFLPNAVVNNPEKARELVKWLGYLPLGIELVGRYGQYMSCDLTKLLSQLQAQKLKDESLQFPQNAFMTAQREVAAAFELSWGELSESSRLAGEWLSLFAESRINEKLILSLFEERYPQPQPLKRGAIERYFPTFSRWFGLSKSVSASIDPPDLPIPTRTDLRHLVNLNLLNDVDNQNYDLHTLIRMYLRDKLEASAFKEEAKRAYCQVMVGIAKTIKRTLTLKDIDNLEPDIEHLKVVAEELDQWLDNEDLTWSFYGLSAFYRAQGLYQQGVLYCERCLTLSEQRLGKNHPDVATSLNNLAELYRAQGKYAKAEPLFLRAQAITEKQLGEEHPDVANSLNNLAGLYYDQGKYAEAEPLFLRSLAIREKLLGKEHPAVATSLNNLANLYCAQGKYAKAEPLFLHSLGITEKQLGSDHPEVATSLNNLALLYDFQGKYAEAEPLFLHSLGITEKQLGSDHPDVATSLNNLALLYDSQGKYAEAEPLFLRALAITEKQLGKEHPDVANSLNNLAGLYYDQGKYAEAEPLYLGALAIREKQLGAEHPHVANSLNNLADLYQSQGKYTEAEPLYQRAIAILIATLGENHPNTQTVKNNYNLMLSQLPDEELSQRFPPEMVEMLRNLRQN</sequence>
<feature type="repeat" description="TPR" evidence="10">
    <location>
        <begin position="760"/>
        <end position="793"/>
    </location>
</feature>
<keyword evidence="5" id="KW-0677">Repeat</keyword>
<dbReference type="Proteomes" id="UP000068167">
    <property type="component" value="Chromosome"/>
</dbReference>
<keyword evidence="9" id="KW-0206">Cytoskeleton</keyword>
<keyword evidence="6 10" id="KW-0802">TPR repeat</keyword>
<dbReference type="Gene3D" id="3.40.50.300">
    <property type="entry name" value="P-loop containing nucleotide triphosphate hydrolases"/>
    <property type="match status" value="1"/>
</dbReference>
<evidence type="ECO:0000256" key="3">
    <source>
        <dbReference type="ARBA" id="ARBA00022490"/>
    </source>
</evidence>
<keyword evidence="7" id="KW-0175">Coiled coil</keyword>
<evidence type="ECO:0000256" key="5">
    <source>
        <dbReference type="ARBA" id="ARBA00022737"/>
    </source>
</evidence>
<dbReference type="GO" id="GO:0007018">
    <property type="term" value="P:microtubule-based movement"/>
    <property type="evidence" value="ECO:0007669"/>
    <property type="project" value="TreeGrafter"/>
</dbReference>
<feature type="repeat" description="TPR" evidence="10">
    <location>
        <begin position="718"/>
        <end position="751"/>
    </location>
</feature>
<feature type="domain" description="NB-ARC" evidence="11">
    <location>
        <begin position="56"/>
        <end position="214"/>
    </location>
</feature>
<dbReference type="GO" id="GO:0043531">
    <property type="term" value="F:ADP binding"/>
    <property type="evidence" value="ECO:0007669"/>
    <property type="project" value="InterPro"/>
</dbReference>
<protein>
    <submittedName>
        <fullName evidence="12">Kinesin light chain</fullName>
    </submittedName>
</protein>
<keyword evidence="8" id="KW-0505">Motor protein</keyword>
<dbReference type="SMART" id="SM00028">
    <property type="entry name" value="TPR"/>
    <property type="match status" value="8"/>
</dbReference>
<dbReference type="InterPro" id="IPR011990">
    <property type="entry name" value="TPR-like_helical_dom_sf"/>
</dbReference>
<evidence type="ECO:0000256" key="4">
    <source>
        <dbReference type="ARBA" id="ARBA00022701"/>
    </source>
</evidence>
<dbReference type="PROSITE" id="PS50005">
    <property type="entry name" value="TPR"/>
    <property type="match status" value="5"/>
</dbReference>
<feature type="repeat" description="TPR" evidence="10">
    <location>
        <begin position="676"/>
        <end position="709"/>
    </location>
</feature>
<evidence type="ECO:0000256" key="1">
    <source>
        <dbReference type="ARBA" id="ARBA00004245"/>
    </source>
</evidence>
<reference evidence="12 13" key="1">
    <citation type="journal article" date="2016" name="Stand. Genomic Sci.">
        <title>Complete genome sequence and genomic characterization of Microcystis panniformis FACHB 1757 by third-generation sequencing.</title>
        <authorList>
            <person name="Zhang J.Y."/>
            <person name="Guan R."/>
            <person name="Zhang H.J."/>
            <person name="Li H."/>
            <person name="Xiao P."/>
            <person name="Yu G.L."/>
            <person name="Du L."/>
            <person name="Cao D.M."/>
            <person name="Zhu B.C."/>
            <person name="Li R.H."/>
            <person name="Lu Z.H."/>
        </authorList>
    </citation>
    <scope>NUCLEOTIDE SEQUENCE [LARGE SCALE GENOMIC DNA]</scope>
    <source>
        <strain evidence="12 13">FACHB-1757</strain>
    </source>
</reference>
<dbReference type="InterPro" id="IPR002182">
    <property type="entry name" value="NB-ARC"/>
</dbReference>
<dbReference type="PATRIC" id="fig|1638788.3.peg.2637"/>
<dbReference type="EMBL" id="CP011339">
    <property type="protein sequence ID" value="AKV67699.1"/>
    <property type="molecule type" value="Genomic_DNA"/>
</dbReference>
<dbReference type="KEGG" id="mpk:VL20_2629"/>
<feature type="repeat" description="TPR" evidence="10">
    <location>
        <begin position="508"/>
        <end position="541"/>
    </location>
</feature>
<accession>A0A0K1S0M9</accession>
<dbReference type="SUPFAM" id="SSF52540">
    <property type="entry name" value="P-loop containing nucleoside triphosphate hydrolases"/>
    <property type="match status" value="1"/>
</dbReference>
<keyword evidence="4" id="KW-0493">Microtubule</keyword>
<dbReference type="PANTHER" id="PTHR45783">
    <property type="entry name" value="KINESIN LIGHT CHAIN"/>
    <property type="match status" value="1"/>
</dbReference>
<dbReference type="GO" id="GO:0005871">
    <property type="term" value="C:kinesin complex"/>
    <property type="evidence" value="ECO:0007669"/>
    <property type="project" value="InterPro"/>
</dbReference>
<evidence type="ECO:0000256" key="10">
    <source>
        <dbReference type="PROSITE-ProRule" id="PRU00339"/>
    </source>
</evidence>
<dbReference type="GO" id="GO:0005737">
    <property type="term" value="C:cytoplasm"/>
    <property type="evidence" value="ECO:0007669"/>
    <property type="project" value="TreeGrafter"/>
</dbReference>
<comment type="subcellular location">
    <subcellularLocation>
        <location evidence="1">Cytoplasm</location>
        <location evidence="1">Cytoskeleton</location>
    </subcellularLocation>
</comment>
<gene>
    <name evidence="12" type="ORF">VL20_2629</name>
</gene>
<dbReference type="GO" id="GO:0005874">
    <property type="term" value="C:microtubule"/>
    <property type="evidence" value="ECO:0007669"/>
    <property type="project" value="UniProtKB-KW"/>
</dbReference>
<name>A0A0K1S0M9_9CHRO</name>
<dbReference type="Pfam" id="PF00931">
    <property type="entry name" value="NB-ARC"/>
    <property type="match status" value="1"/>
</dbReference>
<evidence type="ECO:0000313" key="13">
    <source>
        <dbReference type="Proteomes" id="UP000068167"/>
    </source>
</evidence>